<sequence length="241" mass="27562">KRFVGYPRLKLNIGKESNMFKIWDNLALLIWMSNLSRKKDNFHRISSNFDKQAPKTNTNNVRSDRPPVNPPNLPKTNPLAAPAPYTVVQTHADRLRYNQAKCDVPITLTAPEITTKQGLPAILYQPANLLSLGNLVTLCLSKNLLGRTSSCKLNYRVELKLPILILDMYIDLDNELDYNMVWTKQRMKLPWHCYNKEFVTGLLSPIGKVLYLDSASIKKTRGSQARVKVQVDLTQKRPPYI</sequence>
<feature type="region of interest" description="Disordered" evidence="1">
    <location>
        <begin position="46"/>
        <end position="80"/>
    </location>
</feature>
<dbReference type="PANTHER" id="PTHR31286:SF177">
    <property type="entry name" value="ENDONUCLEASE_EXONUCLEASE_PHOSPHATASE"/>
    <property type="match status" value="1"/>
</dbReference>
<evidence type="ECO:0000256" key="1">
    <source>
        <dbReference type="SAM" id="MobiDB-lite"/>
    </source>
</evidence>
<organism evidence="2 3">
    <name type="scientific">Solanum commersonii</name>
    <name type="common">Commerson's wild potato</name>
    <name type="synonym">Commerson's nightshade</name>
    <dbReference type="NCBI Taxonomy" id="4109"/>
    <lineage>
        <taxon>Eukaryota</taxon>
        <taxon>Viridiplantae</taxon>
        <taxon>Streptophyta</taxon>
        <taxon>Embryophyta</taxon>
        <taxon>Tracheophyta</taxon>
        <taxon>Spermatophyta</taxon>
        <taxon>Magnoliopsida</taxon>
        <taxon>eudicotyledons</taxon>
        <taxon>Gunneridae</taxon>
        <taxon>Pentapetalae</taxon>
        <taxon>asterids</taxon>
        <taxon>lamiids</taxon>
        <taxon>Solanales</taxon>
        <taxon>Solanaceae</taxon>
        <taxon>Solanoideae</taxon>
        <taxon>Solaneae</taxon>
        <taxon>Solanum</taxon>
    </lineage>
</organism>
<protein>
    <recommendedName>
        <fullName evidence="4">DUF4283 domain-containing protein</fullName>
    </recommendedName>
</protein>
<dbReference type="Proteomes" id="UP000824120">
    <property type="component" value="Chromosome 11"/>
</dbReference>
<feature type="compositionally biased region" description="Polar residues" evidence="1">
    <location>
        <begin position="46"/>
        <end position="61"/>
    </location>
</feature>
<comment type="caution">
    <text evidence="2">The sequence shown here is derived from an EMBL/GenBank/DDBJ whole genome shotgun (WGS) entry which is preliminary data.</text>
</comment>
<dbReference type="EMBL" id="JACXVP010000011">
    <property type="protein sequence ID" value="KAG5576589.1"/>
    <property type="molecule type" value="Genomic_DNA"/>
</dbReference>
<dbReference type="PANTHER" id="PTHR31286">
    <property type="entry name" value="GLYCINE-RICH CELL WALL STRUCTURAL PROTEIN 1.8-LIKE"/>
    <property type="match status" value="1"/>
</dbReference>
<dbReference type="InterPro" id="IPR040256">
    <property type="entry name" value="At4g02000-like"/>
</dbReference>
<evidence type="ECO:0008006" key="4">
    <source>
        <dbReference type="Google" id="ProtNLM"/>
    </source>
</evidence>
<keyword evidence="3" id="KW-1185">Reference proteome</keyword>
<gene>
    <name evidence="2" type="ORF">H5410_056723</name>
</gene>
<feature type="non-terminal residue" evidence="2">
    <location>
        <position position="241"/>
    </location>
</feature>
<proteinExistence type="predicted"/>
<reference evidence="2 3" key="1">
    <citation type="submission" date="2020-09" db="EMBL/GenBank/DDBJ databases">
        <title>De no assembly of potato wild relative species, Solanum commersonii.</title>
        <authorList>
            <person name="Cho K."/>
        </authorList>
    </citation>
    <scope>NUCLEOTIDE SEQUENCE [LARGE SCALE GENOMIC DNA]</scope>
    <source>
        <strain evidence="2">LZ3.2</strain>
        <tissue evidence="2">Leaf</tissue>
    </source>
</reference>
<evidence type="ECO:0000313" key="2">
    <source>
        <dbReference type="EMBL" id="KAG5576589.1"/>
    </source>
</evidence>
<accession>A0A9J5WMK8</accession>
<evidence type="ECO:0000313" key="3">
    <source>
        <dbReference type="Proteomes" id="UP000824120"/>
    </source>
</evidence>
<name>A0A9J5WMK8_SOLCO</name>
<dbReference type="AlphaFoldDB" id="A0A9J5WMK8"/>